<name>A0AA88WC66_9ASTE</name>
<dbReference type="AlphaFoldDB" id="A0AA88WC66"/>
<accession>A0AA88WC66</accession>
<protein>
    <submittedName>
        <fullName evidence="2">Uncharacterized protein</fullName>
    </submittedName>
</protein>
<feature type="region of interest" description="Disordered" evidence="1">
    <location>
        <begin position="93"/>
        <end position="120"/>
    </location>
</feature>
<dbReference type="PANTHER" id="PTHR27006">
    <property type="entry name" value="PROMASTIGOTE SURFACE ANTIGEN PROTEIN PSA"/>
    <property type="match status" value="1"/>
</dbReference>
<dbReference type="Gene3D" id="1.10.510.10">
    <property type="entry name" value="Transferase(Phosphotransferase) domain 1"/>
    <property type="match status" value="1"/>
</dbReference>
<evidence type="ECO:0000256" key="1">
    <source>
        <dbReference type="SAM" id="MobiDB-lite"/>
    </source>
</evidence>
<proteinExistence type="predicted"/>
<dbReference type="EMBL" id="JAVXUP010000573">
    <property type="protein sequence ID" value="KAK3024971.1"/>
    <property type="molecule type" value="Genomic_DNA"/>
</dbReference>
<dbReference type="Proteomes" id="UP001188597">
    <property type="component" value="Unassembled WGS sequence"/>
</dbReference>
<keyword evidence="3" id="KW-1185">Reference proteome</keyword>
<sequence length="120" mass="13432">MLKAWKNWREGMGSNLIDPALRAESGSIREIIRCVHIGLLCVQENVASRPTMASVVLMLNSFSLTLPVPSEPAFFMHSNADPMFALLSEYSSRTRDSSKSTRRSAHFSKNEASISELYPR</sequence>
<reference evidence="2" key="1">
    <citation type="submission" date="2022-12" db="EMBL/GenBank/DDBJ databases">
        <title>Draft genome assemblies for two species of Escallonia (Escalloniales).</title>
        <authorList>
            <person name="Chanderbali A."/>
            <person name="Dervinis C."/>
            <person name="Anghel I."/>
            <person name="Soltis D."/>
            <person name="Soltis P."/>
            <person name="Zapata F."/>
        </authorList>
    </citation>
    <scope>NUCLEOTIDE SEQUENCE</scope>
    <source>
        <strain evidence="2">UCBG64.0493</strain>
        <tissue evidence="2">Leaf</tissue>
    </source>
</reference>
<organism evidence="2 3">
    <name type="scientific">Escallonia herrerae</name>
    <dbReference type="NCBI Taxonomy" id="1293975"/>
    <lineage>
        <taxon>Eukaryota</taxon>
        <taxon>Viridiplantae</taxon>
        <taxon>Streptophyta</taxon>
        <taxon>Embryophyta</taxon>
        <taxon>Tracheophyta</taxon>
        <taxon>Spermatophyta</taxon>
        <taxon>Magnoliopsida</taxon>
        <taxon>eudicotyledons</taxon>
        <taxon>Gunneridae</taxon>
        <taxon>Pentapetalae</taxon>
        <taxon>asterids</taxon>
        <taxon>campanulids</taxon>
        <taxon>Escalloniales</taxon>
        <taxon>Escalloniaceae</taxon>
        <taxon>Escallonia</taxon>
    </lineage>
</organism>
<comment type="caution">
    <text evidence="2">The sequence shown here is derived from an EMBL/GenBank/DDBJ whole genome shotgun (WGS) entry which is preliminary data.</text>
</comment>
<evidence type="ECO:0000313" key="2">
    <source>
        <dbReference type="EMBL" id="KAK3024971.1"/>
    </source>
</evidence>
<evidence type="ECO:0000313" key="3">
    <source>
        <dbReference type="Proteomes" id="UP001188597"/>
    </source>
</evidence>
<dbReference type="PANTHER" id="PTHR27006:SF616">
    <property type="entry name" value="CYSTEINE-RICH RECEPTOR-LIKE PROTEIN KINASE 10"/>
    <property type="match status" value="1"/>
</dbReference>
<gene>
    <name evidence="2" type="ORF">RJ639_042778</name>
</gene>